<proteinExistence type="predicted"/>
<feature type="domain" description="HTH tetR-type" evidence="4">
    <location>
        <begin position="1"/>
        <end position="61"/>
    </location>
</feature>
<name>A0A6J7FPH0_9ZZZZ</name>
<protein>
    <submittedName>
        <fullName evidence="5">Unannotated protein</fullName>
    </submittedName>
</protein>
<organism evidence="5">
    <name type="scientific">freshwater metagenome</name>
    <dbReference type="NCBI Taxonomy" id="449393"/>
    <lineage>
        <taxon>unclassified sequences</taxon>
        <taxon>metagenomes</taxon>
        <taxon>ecological metagenomes</taxon>
    </lineage>
</organism>
<dbReference type="InterPro" id="IPR001647">
    <property type="entry name" value="HTH_TetR"/>
</dbReference>
<dbReference type="PROSITE" id="PS50977">
    <property type="entry name" value="HTH_TETR_2"/>
    <property type="match status" value="1"/>
</dbReference>
<dbReference type="InterPro" id="IPR050109">
    <property type="entry name" value="HTH-type_TetR-like_transc_reg"/>
</dbReference>
<dbReference type="InterPro" id="IPR036271">
    <property type="entry name" value="Tet_transcr_reg_TetR-rel_C_sf"/>
</dbReference>
<reference evidence="5" key="1">
    <citation type="submission" date="2020-05" db="EMBL/GenBank/DDBJ databases">
        <authorList>
            <person name="Chiriac C."/>
            <person name="Salcher M."/>
            <person name="Ghai R."/>
            <person name="Kavagutti S V."/>
        </authorList>
    </citation>
    <scope>NUCLEOTIDE SEQUENCE</scope>
</reference>
<dbReference type="SUPFAM" id="SSF48498">
    <property type="entry name" value="Tetracyclin repressor-like, C-terminal domain"/>
    <property type="match status" value="1"/>
</dbReference>
<dbReference type="GO" id="GO:0000976">
    <property type="term" value="F:transcription cis-regulatory region binding"/>
    <property type="evidence" value="ECO:0007669"/>
    <property type="project" value="TreeGrafter"/>
</dbReference>
<dbReference type="EMBL" id="CAFBLP010000155">
    <property type="protein sequence ID" value="CAB4897456.1"/>
    <property type="molecule type" value="Genomic_DNA"/>
</dbReference>
<keyword evidence="3" id="KW-0804">Transcription</keyword>
<dbReference type="InterPro" id="IPR009057">
    <property type="entry name" value="Homeodomain-like_sf"/>
</dbReference>
<evidence type="ECO:0000256" key="3">
    <source>
        <dbReference type="ARBA" id="ARBA00023163"/>
    </source>
</evidence>
<keyword evidence="2" id="KW-0238">DNA-binding</keyword>
<dbReference type="Gene3D" id="1.10.357.10">
    <property type="entry name" value="Tetracycline Repressor, domain 2"/>
    <property type="match status" value="1"/>
</dbReference>
<dbReference type="Pfam" id="PF00440">
    <property type="entry name" value="TetR_N"/>
    <property type="match status" value="1"/>
</dbReference>
<dbReference type="SUPFAM" id="SSF46689">
    <property type="entry name" value="Homeodomain-like"/>
    <property type="match status" value="1"/>
</dbReference>
<sequence length="200" mass="22139">MSNRDRLLEAAIEAIERDGEAALRVDQVAEAVGVTKPSIYHFFHDRDGLIVAAQAERYRRSITYLLADLDLDIVLECESQAEYARLIHAVVMSSTSPDGVLRRRLRAQVLGSAVSRPALQESVGEVHRQTVATLAKVLGYGQKRGWFRPEFSSSAVAAWWFGAIFGRHLVEDYSNADDANAWPAITWSTIAHLMGVSADL</sequence>
<evidence type="ECO:0000259" key="4">
    <source>
        <dbReference type="PROSITE" id="PS50977"/>
    </source>
</evidence>
<dbReference type="PRINTS" id="PR00455">
    <property type="entry name" value="HTHTETR"/>
</dbReference>
<evidence type="ECO:0000313" key="5">
    <source>
        <dbReference type="EMBL" id="CAB4897456.1"/>
    </source>
</evidence>
<dbReference type="PANTHER" id="PTHR30055">
    <property type="entry name" value="HTH-TYPE TRANSCRIPTIONAL REGULATOR RUTR"/>
    <property type="match status" value="1"/>
</dbReference>
<evidence type="ECO:0000256" key="1">
    <source>
        <dbReference type="ARBA" id="ARBA00023015"/>
    </source>
</evidence>
<keyword evidence="1" id="KW-0805">Transcription regulation</keyword>
<dbReference type="AlphaFoldDB" id="A0A6J7FPH0"/>
<dbReference type="GO" id="GO:0003700">
    <property type="term" value="F:DNA-binding transcription factor activity"/>
    <property type="evidence" value="ECO:0007669"/>
    <property type="project" value="TreeGrafter"/>
</dbReference>
<accession>A0A6J7FPH0</accession>
<evidence type="ECO:0000256" key="2">
    <source>
        <dbReference type="ARBA" id="ARBA00023125"/>
    </source>
</evidence>
<gene>
    <name evidence="5" type="ORF">UFOPK3376_03230</name>
</gene>
<dbReference type="PANTHER" id="PTHR30055:SF234">
    <property type="entry name" value="HTH-TYPE TRANSCRIPTIONAL REGULATOR BETI"/>
    <property type="match status" value="1"/>
</dbReference>